<dbReference type="STRING" id="1760988.SAMN02949497_3046"/>
<dbReference type="InterPro" id="IPR036249">
    <property type="entry name" value="Thioredoxin-like_sf"/>
</dbReference>
<dbReference type="CDD" id="cd02955">
    <property type="entry name" value="SSP411"/>
    <property type="match status" value="1"/>
</dbReference>
<dbReference type="InterPro" id="IPR024705">
    <property type="entry name" value="Ssp411"/>
</dbReference>
<dbReference type="Gene3D" id="3.40.30.10">
    <property type="entry name" value="Glutaredoxin"/>
    <property type="match status" value="1"/>
</dbReference>
<dbReference type="PANTHER" id="PTHR42899:SF1">
    <property type="entry name" value="SPERMATOGENESIS-ASSOCIATED PROTEIN 20"/>
    <property type="match status" value="1"/>
</dbReference>
<dbReference type="Gene3D" id="1.50.10.10">
    <property type="match status" value="1"/>
</dbReference>
<dbReference type="EMBL" id="FXAM01000001">
    <property type="protein sequence ID" value="SMF95674.1"/>
    <property type="molecule type" value="Genomic_DNA"/>
</dbReference>
<evidence type="ECO:0000313" key="4">
    <source>
        <dbReference type="Proteomes" id="UP000192923"/>
    </source>
</evidence>
<sequence>MHSAHHNRLAAETSPYLRQHAHNPVDWYPWCQEALDLARREDKPILLSIGYSACHWCHVMAHESFEDEDTAQVMNGLFVNIKVDREERPDLDKIYQLAHQIMARRGGGWPLTVFLNPHNHLPFFAGTYFPKTARYQLPGFVTVMQRVAAYYHERKDDLHKHHDYLANLLATAQAQDGGVPLDPAVLDQARHALLDAFDPVNGGFGGAPKFPQAANLGFLLRRAEADAPPDPDALAVVATSLAKMAEGGLFDQIGGGFCRYSVDAAWRIPHFEKMLYDNGALLGLYAATHRATGLPLFRDAAIATAEWAIREMRSPEGGFYAALDADSEGEEGRYYLWTPAQVRALLGPEEYAVVEPHFGLDQRPNFEGEAWHVQVALPLPQVAARLDIAVDEAERRLAAARIKLYAARETRVRPGLDDKLLTAWNGLMIAGLAQAGRLLERPDFIAAAEQAFACLRRACVDADGHLLATDKDGKSRLRAYLDDYAFLLAAGLELLQCRWQSADLAWLLALADRLLADFEDGDHGGFFFTARDHETLIHRPKSYADESMASGNGVAALALLRLGCLVGDMRYTTAAERTLVSAATALDQYPHSHGALLTALAEWFEPPECVILRGQPEALPLWAATARQADPRRWVFSIPNDIGDLPGDLAGRIAEAGEVAYVCTGTACLPPIRTLAELG</sequence>
<evidence type="ECO:0000256" key="1">
    <source>
        <dbReference type="SAM" id="Coils"/>
    </source>
</evidence>
<proteinExistence type="predicted"/>
<dbReference type="OrthoDB" id="9762614at2"/>
<dbReference type="InterPro" id="IPR004879">
    <property type="entry name" value="Ssp411-like_TRX"/>
</dbReference>
<keyword evidence="4" id="KW-1185">Reference proteome</keyword>
<dbReference type="SUPFAM" id="SSF52833">
    <property type="entry name" value="Thioredoxin-like"/>
    <property type="match status" value="1"/>
</dbReference>
<feature type="coiled-coil region" evidence="1">
    <location>
        <begin position="383"/>
        <end position="410"/>
    </location>
</feature>
<keyword evidence="1" id="KW-0175">Coiled coil</keyword>
<dbReference type="Pfam" id="PF03190">
    <property type="entry name" value="Thioredox_DsbH"/>
    <property type="match status" value="1"/>
</dbReference>
<dbReference type="SUPFAM" id="SSF48208">
    <property type="entry name" value="Six-hairpin glycosidases"/>
    <property type="match status" value="1"/>
</dbReference>
<feature type="domain" description="Spermatogenesis-associated protein 20-like TRX" evidence="2">
    <location>
        <begin position="7"/>
        <end position="168"/>
    </location>
</feature>
<reference evidence="3 4" key="1">
    <citation type="submission" date="2016-12" db="EMBL/GenBank/DDBJ databases">
        <authorList>
            <person name="Song W.-J."/>
            <person name="Kurnit D.M."/>
        </authorList>
    </citation>
    <scope>NUCLEOTIDE SEQUENCE [LARGE SCALE GENOMIC DNA]</scope>
    <source>
        <strain evidence="3 4">175</strain>
    </source>
</reference>
<evidence type="ECO:0000259" key="2">
    <source>
        <dbReference type="Pfam" id="PF03190"/>
    </source>
</evidence>
<dbReference type="InterPro" id="IPR012341">
    <property type="entry name" value="6hp_glycosidase-like_sf"/>
</dbReference>
<evidence type="ECO:0000313" key="3">
    <source>
        <dbReference type="EMBL" id="SMF95674.1"/>
    </source>
</evidence>
<dbReference type="PANTHER" id="PTHR42899">
    <property type="entry name" value="SPERMATOGENESIS-ASSOCIATED PROTEIN 20"/>
    <property type="match status" value="1"/>
</dbReference>
<name>A0A1Y6D5N0_9GAMM</name>
<dbReference type="RefSeq" id="WP_085214097.1">
    <property type="nucleotide sequence ID" value="NZ_FXAM01000001.1"/>
</dbReference>
<gene>
    <name evidence="3" type="ORF">SAMN02949497_3046</name>
</gene>
<dbReference type="PIRSF" id="PIRSF006402">
    <property type="entry name" value="UCP006402_thioredoxin"/>
    <property type="match status" value="1"/>
</dbReference>
<dbReference type="AlphaFoldDB" id="A0A1Y6D5N0"/>
<protein>
    <recommendedName>
        <fullName evidence="2">Spermatogenesis-associated protein 20-like TRX domain-containing protein</fullName>
    </recommendedName>
</protein>
<dbReference type="InterPro" id="IPR008928">
    <property type="entry name" value="6-hairpin_glycosidase_sf"/>
</dbReference>
<dbReference type="GO" id="GO:0005975">
    <property type="term" value="P:carbohydrate metabolic process"/>
    <property type="evidence" value="ECO:0007669"/>
    <property type="project" value="InterPro"/>
</dbReference>
<dbReference type="Proteomes" id="UP000192923">
    <property type="component" value="Unassembled WGS sequence"/>
</dbReference>
<accession>A0A1Y6D5N0</accession>
<organism evidence="3 4">
    <name type="scientific">Methylomagnum ishizawai</name>
    <dbReference type="NCBI Taxonomy" id="1760988"/>
    <lineage>
        <taxon>Bacteria</taxon>
        <taxon>Pseudomonadati</taxon>
        <taxon>Pseudomonadota</taxon>
        <taxon>Gammaproteobacteria</taxon>
        <taxon>Methylococcales</taxon>
        <taxon>Methylococcaceae</taxon>
        <taxon>Methylomagnum</taxon>
    </lineage>
</organism>